<dbReference type="CDD" id="cd18186">
    <property type="entry name" value="BTB_POZ_ZBTB_KLHL-like"/>
    <property type="match status" value="1"/>
</dbReference>
<proteinExistence type="predicted"/>
<dbReference type="Proteomes" id="UP000242519">
    <property type="component" value="Unassembled WGS sequence"/>
</dbReference>
<dbReference type="OrthoDB" id="2129688at2759"/>
<dbReference type="InterPro" id="IPR000210">
    <property type="entry name" value="BTB/POZ_dom"/>
</dbReference>
<name>A0A218Z9Q9_9HELO</name>
<sequence length="325" mass="37377">MQSPIIFKARGTVPDTRLRVLDTEFHVHSAILKMHSAFFYKFLDSPDKQDIVQVGPFKYEWATRVDPDGDWGLEVASNIKAGEENLWPLKWPRADETQAFGQILCAFYGVPYELKGVENLETITRLADYYCALPKVSHSILQPLLAHRVNVKDNAVVLIEIASKLRHAILFRECVVFLAGLWDDSDGVLEDRIAALQPHVRKIITDARNIIGFKLARSLEYLLRIKNEYYRRADNLYHFVRQILSEIGGGFRPPMSLVMSKIYRSCNEQWEEHLEIRREIGNVMANNLVLHDNIGYPGEGDHEAYFLCAAVDDEDLPWDASQMDW</sequence>
<keyword evidence="3" id="KW-1185">Reference proteome</keyword>
<dbReference type="AlphaFoldDB" id="A0A218Z9Q9"/>
<dbReference type="Gene3D" id="3.30.710.10">
    <property type="entry name" value="Potassium Channel Kv1.1, Chain A"/>
    <property type="match status" value="1"/>
</dbReference>
<dbReference type="EMBL" id="MZNU01000093">
    <property type="protein sequence ID" value="OWP04809.1"/>
    <property type="molecule type" value="Genomic_DNA"/>
</dbReference>
<organism evidence="2 3">
    <name type="scientific">Diplocarpon coronariae</name>
    <dbReference type="NCBI Taxonomy" id="2795749"/>
    <lineage>
        <taxon>Eukaryota</taxon>
        <taxon>Fungi</taxon>
        <taxon>Dikarya</taxon>
        <taxon>Ascomycota</taxon>
        <taxon>Pezizomycotina</taxon>
        <taxon>Leotiomycetes</taxon>
        <taxon>Helotiales</taxon>
        <taxon>Drepanopezizaceae</taxon>
        <taxon>Diplocarpon</taxon>
    </lineage>
</organism>
<evidence type="ECO:0000259" key="1">
    <source>
        <dbReference type="Pfam" id="PF00651"/>
    </source>
</evidence>
<evidence type="ECO:0000313" key="2">
    <source>
        <dbReference type="EMBL" id="OWP04809.1"/>
    </source>
</evidence>
<feature type="domain" description="BTB" evidence="1">
    <location>
        <begin position="10"/>
        <end position="50"/>
    </location>
</feature>
<reference evidence="2 3" key="1">
    <citation type="submission" date="2017-04" db="EMBL/GenBank/DDBJ databases">
        <title>Draft genome sequence of Marssonina coronaria NL1: causal agent of apple blotch.</title>
        <authorList>
            <person name="Cheng Q."/>
        </authorList>
    </citation>
    <scope>NUCLEOTIDE SEQUENCE [LARGE SCALE GENOMIC DNA]</scope>
    <source>
        <strain evidence="2 3">NL1</strain>
    </source>
</reference>
<accession>A0A218Z9Q9</accession>
<dbReference type="SUPFAM" id="SSF54695">
    <property type="entry name" value="POZ domain"/>
    <property type="match status" value="1"/>
</dbReference>
<gene>
    <name evidence="2" type="ORF">B2J93_4091</name>
</gene>
<evidence type="ECO:0000313" key="3">
    <source>
        <dbReference type="Proteomes" id="UP000242519"/>
    </source>
</evidence>
<dbReference type="InterPro" id="IPR011333">
    <property type="entry name" value="SKP1/BTB/POZ_sf"/>
</dbReference>
<dbReference type="InParanoid" id="A0A218Z9Q9"/>
<protein>
    <recommendedName>
        <fullName evidence="1">BTB domain-containing protein</fullName>
    </recommendedName>
</protein>
<dbReference type="Pfam" id="PF00651">
    <property type="entry name" value="BTB"/>
    <property type="match status" value="1"/>
</dbReference>
<comment type="caution">
    <text evidence="2">The sequence shown here is derived from an EMBL/GenBank/DDBJ whole genome shotgun (WGS) entry which is preliminary data.</text>
</comment>